<gene>
    <name evidence="1" type="ORF">QE399_002271</name>
</gene>
<name>A0ABU1IBK6_9BURK</name>
<dbReference type="Proteomes" id="UP001267710">
    <property type="component" value="Unassembled WGS sequence"/>
</dbReference>
<keyword evidence="2" id="KW-1185">Reference proteome</keyword>
<evidence type="ECO:0000313" key="1">
    <source>
        <dbReference type="EMBL" id="MDR6214582.1"/>
    </source>
</evidence>
<sequence length="179" mass="19810">MKKPDVKFNPHPKMRYEITLSIEGAPGPFDSVDGFTGYEVTNGACVPLTPFSGATLTPRENVPVSLRRLSDTSYKGDIYVDLLTDEDYFGQGLCRWSMRFVNFGLRVGDLVFAHSISLDEVLAGKSVARYFNNISFVSEHAKAPKSDRPRVSSGNATRAEFKDPANTFSISLSAKENFQ</sequence>
<dbReference type="EMBL" id="JAVIZX010000001">
    <property type="protein sequence ID" value="MDR6214582.1"/>
    <property type="molecule type" value="Genomic_DNA"/>
</dbReference>
<dbReference type="RefSeq" id="WP_309828837.1">
    <property type="nucleotide sequence ID" value="NZ_JAVIZX010000001.1"/>
</dbReference>
<accession>A0ABU1IBK6</accession>
<comment type="caution">
    <text evidence="1">The sequence shown here is derived from an EMBL/GenBank/DDBJ whole genome shotgun (WGS) entry which is preliminary data.</text>
</comment>
<organism evidence="1 2">
    <name type="scientific">Paracidovorax wautersii</name>
    <dbReference type="NCBI Taxonomy" id="1177982"/>
    <lineage>
        <taxon>Bacteria</taxon>
        <taxon>Pseudomonadati</taxon>
        <taxon>Pseudomonadota</taxon>
        <taxon>Betaproteobacteria</taxon>
        <taxon>Burkholderiales</taxon>
        <taxon>Comamonadaceae</taxon>
        <taxon>Paracidovorax</taxon>
    </lineage>
</organism>
<evidence type="ECO:0000313" key="2">
    <source>
        <dbReference type="Proteomes" id="UP001267710"/>
    </source>
</evidence>
<proteinExistence type="predicted"/>
<protein>
    <submittedName>
        <fullName evidence="1">Uncharacterized protein</fullName>
    </submittedName>
</protein>
<reference evidence="1 2" key="1">
    <citation type="submission" date="2023-08" db="EMBL/GenBank/DDBJ databases">
        <title>Functional and genomic diversity of the sorghum phyllosphere microbiome.</title>
        <authorList>
            <person name="Shade A."/>
        </authorList>
    </citation>
    <scope>NUCLEOTIDE SEQUENCE [LARGE SCALE GENOMIC DNA]</scope>
    <source>
        <strain evidence="1 2">SORGH_AS_0335</strain>
    </source>
</reference>